<gene>
    <name evidence="7" type="ORF">HU200_021190</name>
</gene>
<accession>A0A835F050</accession>
<keyword evidence="3 6" id="KW-0812">Transmembrane</keyword>
<feature type="transmembrane region" description="Helical" evidence="6">
    <location>
        <begin position="435"/>
        <end position="458"/>
    </location>
</feature>
<keyword evidence="4 6" id="KW-1133">Transmembrane helix</keyword>
<dbReference type="InterPro" id="IPR045069">
    <property type="entry name" value="MATE_euk"/>
</dbReference>
<protein>
    <recommendedName>
        <fullName evidence="6">Protein DETOXIFICATION</fullName>
    </recommendedName>
    <alternativeName>
        <fullName evidence="6">Multidrug and toxic compound extrusion protein</fullName>
    </alternativeName>
</protein>
<dbReference type="InterPro" id="IPR002528">
    <property type="entry name" value="MATE_fam"/>
</dbReference>
<dbReference type="GO" id="GO:0015297">
    <property type="term" value="F:antiporter activity"/>
    <property type="evidence" value="ECO:0007669"/>
    <property type="project" value="InterPro"/>
</dbReference>
<dbReference type="EMBL" id="JACEFO010001663">
    <property type="protein sequence ID" value="KAF8724173.1"/>
    <property type="molecule type" value="Genomic_DNA"/>
</dbReference>
<reference evidence="7" key="1">
    <citation type="submission" date="2020-07" db="EMBL/GenBank/DDBJ databases">
        <title>Genome sequence and genetic diversity analysis of an under-domesticated orphan crop, white fonio (Digitaria exilis).</title>
        <authorList>
            <person name="Bennetzen J.L."/>
            <person name="Chen S."/>
            <person name="Ma X."/>
            <person name="Wang X."/>
            <person name="Yssel A.E.J."/>
            <person name="Chaluvadi S.R."/>
            <person name="Johnson M."/>
            <person name="Gangashetty P."/>
            <person name="Hamidou F."/>
            <person name="Sanogo M.D."/>
            <person name="Zwaenepoel A."/>
            <person name="Wallace J."/>
            <person name="Van De Peer Y."/>
            <person name="Van Deynze A."/>
        </authorList>
    </citation>
    <scope>NUCLEOTIDE SEQUENCE</scope>
    <source>
        <tissue evidence="7">Leaves</tissue>
    </source>
</reference>
<feature type="transmembrane region" description="Helical" evidence="6">
    <location>
        <begin position="164"/>
        <end position="180"/>
    </location>
</feature>
<comment type="similarity">
    <text evidence="2 6">Belongs to the multi antimicrobial extrusion (MATE) (TC 2.A.66.1) family.</text>
</comment>
<dbReference type="NCBIfam" id="TIGR00797">
    <property type="entry name" value="matE"/>
    <property type="match status" value="1"/>
</dbReference>
<feature type="transmembrane region" description="Helical" evidence="6">
    <location>
        <begin position="192"/>
        <end position="212"/>
    </location>
</feature>
<sequence length="497" mass="54100">MGDGRRDDADCTAALLCGDTRKQEELHQQESRDLWRRVWEESKKLWEIVGPAIFTRTATYSLNVIMQAFAGHLGDLDLASVSFACTVLAGFNYGLMLGMASALETLCGQAYGAKKHHMMGVYMQRSWIVLLVFAVLLTPMYLFAEDLLLLTGQPPELAAMAGQVSVWFIPLHFSLPILFPMQRFLQCQRKNLVNAVAAAAALCIHLFVSWLFGSKLRFGLVGVALTLGFSWWAITAMLFVYVTCGGCPETSHGFTVEAFAGLGEFVRLSAASGVMLWLLIRTFCDECSLENWYYRILILLTGNLKNAAVAVDALSICMSINGWEMMIPLAFFAGTGVRVANELGAGNGKGAKFAATVSSTTSLVIGLFFWVLIIGLHDKIALIFTTSAAVLDAVDKLWLLLAFTILLNSIQPVLSGVAVGSGWQATVAYVNIGSYYIIGIPLGVLLGWLFNLGVLGIWAGMIGGTAVQTLILAAITARCDWEKEVSVTLPNFQMFCC</sequence>
<dbReference type="Pfam" id="PF01554">
    <property type="entry name" value="MatE"/>
    <property type="match status" value="2"/>
</dbReference>
<evidence type="ECO:0000256" key="2">
    <source>
        <dbReference type="ARBA" id="ARBA00010199"/>
    </source>
</evidence>
<evidence type="ECO:0000313" key="8">
    <source>
        <dbReference type="Proteomes" id="UP000636709"/>
    </source>
</evidence>
<evidence type="ECO:0000313" key="7">
    <source>
        <dbReference type="EMBL" id="KAF8724173.1"/>
    </source>
</evidence>
<dbReference type="GO" id="GO:0016020">
    <property type="term" value="C:membrane"/>
    <property type="evidence" value="ECO:0007669"/>
    <property type="project" value="UniProtKB-SubCell"/>
</dbReference>
<dbReference type="PANTHER" id="PTHR11206">
    <property type="entry name" value="MULTIDRUG RESISTANCE PROTEIN"/>
    <property type="match status" value="1"/>
</dbReference>
<dbReference type="OrthoDB" id="2126698at2759"/>
<dbReference type="GO" id="GO:0042910">
    <property type="term" value="F:xenobiotic transmembrane transporter activity"/>
    <property type="evidence" value="ECO:0007669"/>
    <property type="project" value="InterPro"/>
</dbReference>
<dbReference type="Proteomes" id="UP000636709">
    <property type="component" value="Unassembled WGS sequence"/>
</dbReference>
<proteinExistence type="inferred from homology"/>
<feature type="transmembrane region" description="Helical" evidence="6">
    <location>
        <begin position="81"/>
        <end position="106"/>
    </location>
</feature>
<feature type="transmembrane region" description="Helical" evidence="6">
    <location>
        <begin position="353"/>
        <end position="376"/>
    </location>
</feature>
<comment type="caution">
    <text evidence="6">Lacks conserved residue(s) required for the propagation of feature annotation.</text>
</comment>
<dbReference type="AlphaFoldDB" id="A0A835F050"/>
<comment type="caution">
    <text evidence="7">The sequence shown here is derived from an EMBL/GenBank/DDBJ whole genome shotgun (WGS) entry which is preliminary data.</text>
</comment>
<dbReference type="GO" id="GO:1990961">
    <property type="term" value="P:xenobiotic detoxification by transmembrane export across the plasma membrane"/>
    <property type="evidence" value="ECO:0007669"/>
    <property type="project" value="InterPro"/>
</dbReference>
<evidence type="ECO:0000256" key="5">
    <source>
        <dbReference type="ARBA" id="ARBA00023136"/>
    </source>
</evidence>
<evidence type="ECO:0000256" key="6">
    <source>
        <dbReference type="RuleBase" id="RU004914"/>
    </source>
</evidence>
<evidence type="ECO:0000256" key="4">
    <source>
        <dbReference type="ARBA" id="ARBA00022989"/>
    </source>
</evidence>
<feature type="transmembrane region" description="Helical" evidence="6">
    <location>
        <begin position="397"/>
        <end position="423"/>
    </location>
</feature>
<organism evidence="7 8">
    <name type="scientific">Digitaria exilis</name>
    <dbReference type="NCBI Taxonomy" id="1010633"/>
    <lineage>
        <taxon>Eukaryota</taxon>
        <taxon>Viridiplantae</taxon>
        <taxon>Streptophyta</taxon>
        <taxon>Embryophyta</taxon>
        <taxon>Tracheophyta</taxon>
        <taxon>Spermatophyta</taxon>
        <taxon>Magnoliopsida</taxon>
        <taxon>Liliopsida</taxon>
        <taxon>Poales</taxon>
        <taxon>Poaceae</taxon>
        <taxon>PACMAD clade</taxon>
        <taxon>Panicoideae</taxon>
        <taxon>Panicodae</taxon>
        <taxon>Paniceae</taxon>
        <taxon>Anthephorinae</taxon>
        <taxon>Digitaria</taxon>
    </lineage>
</organism>
<evidence type="ECO:0000256" key="3">
    <source>
        <dbReference type="ARBA" id="ARBA00022692"/>
    </source>
</evidence>
<keyword evidence="8" id="KW-1185">Reference proteome</keyword>
<dbReference type="CDD" id="cd13132">
    <property type="entry name" value="MATE_eukaryotic"/>
    <property type="match status" value="1"/>
</dbReference>
<feature type="transmembrane region" description="Helical" evidence="6">
    <location>
        <begin position="218"/>
        <end position="242"/>
    </location>
</feature>
<feature type="transmembrane region" description="Helical" evidence="6">
    <location>
        <begin position="127"/>
        <end position="144"/>
    </location>
</feature>
<evidence type="ECO:0000256" key="1">
    <source>
        <dbReference type="ARBA" id="ARBA00004141"/>
    </source>
</evidence>
<keyword evidence="5 6" id="KW-0472">Membrane</keyword>
<comment type="subcellular location">
    <subcellularLocation>
        <location evidence="1">Membrane</location>
        <topology evidence="1">Multi-pass membrane protein</topology>
    </subcellularLocation>
</comment>
<name>A0A835F050_9POAL</name>